<proteinExistence type="predicted"/>
<dbReference type="Proteomes" id="UP001199750">
    <property type="component" value="Unassembled WGS sequence"/>
</dbReference>
<evidence type="ECO:0000313" key="2">
    <source>
        <dbReference type="Proteomes" id="UP001199750"/>
    </source>
</evidence>
<sequence>MWGTKSASYNLCVFDLGEQIVNSNECCDEVVKIKTRSEGGDGGKISCMANHGGKNCSNAFGINNGRCTFNPNVCMDYNGWFTDCVNGKVSNFPGSDCDTAMGRGECWNEIM</sequence>
<name>A0AAW5CHQ9_9BACT</name>
<dbReference type="RefSeq" id="WP_147348249.1">
    <property type="nucleotide sequence ID" value="NZ_JADMYR010000047.1"/>
</dbReference>
<dbReference type="EMBL" id="JAKNDN010000033">
    <property type="protein sequence ID" value="MCG4961285.1"/>
    <property type="molecule type" value="Genomic_DNA"/>
</dbReference>
<evidence type="ECO:0000313" key="1">
    <source>
        <dbReference type="EMBL" id="MCG4961285.1"/>
    </source>
</evidence>
<dbReference type="AlphaFoldDB" id="A0AAW5CHQ9"/>
<protein>
    <submittedName>
        <fullName evidence="1">Uncharacterized protein</fullName>
    </submittedName>
</protein>
<accession>A0AAW5CHQ9</accession>
<reference evidence="1" key="1">
    <citation type="submission" date="2022-01" db="EMBL/GenBank/DDBJ databases">
        <title>Collection of gut derived symbiotic bacterial strains cultured from healthy donors.</title>
        <authorList>
            <person name="Lin H."/>
            <person name="Kohout C."/>
            <person name="Waligurski E."/>
            <person name="Pamer E.G."/>
        </authorList>
    </citation>
    <scope>NUCLEOTIDE SEQUENCE</scope>
    <source>
        <strain evidence="1">DFI.1.149</strain>
    </source>
</reference>
<gene>
    <name evidence="1" type="ORF">L0P03_15735</name>
</gene>
<organism evidence="1 2">
    <name type="scientific">Odoribacter splanchnicus</name>
    <dbReference type="NCBI Taxonomy" id="28118"/>
    <lineage>
        <taxon>Bacteria</taxon>
        <taxon>Pseudomonadati</taxon>
        <taxon>Bacteroidota</taxon>
        <taxon>Bacteroidia</taxon>
        <taxon>Bacteroidales</taxon>
        <taxon>Odoribacteraceae</taxon>
        <taxon>Odoribacter</taxon>
    </lineage>
</organism>
<comment type="caution">
    <text evidence="1">The sequence shown here is derived from an EMBL/GenBank/DDBJ whole genome shotgun (WGS) entry which is preliminary data.</text>
</comment>